<dbReference type="EMBL" id="LMTR01000027">
    <property type="protein sequence ID" value="KWT71000.1"/>
    <property type="molecule type" value="Genomic_DNA"/>
</dbReference>
<keyword evidence="3" id="KW-1185">Reference proteome</keyword>
<name>A0A109BM19_HYPSL</name>
<dbReference type="Pfam" id="PF00534">
    <property type="entry name" value="Glycos_transf_1"/>
    <property type="match status" value="1"/>
</dbReference>
<dbReference type="InterPro" id="IPR001296">
    <property type="entry name" value="Glyco_trans_1"/>
</dbReference>
<sequence length="352" mass="38017">MGGSTGQRGGVEAFCNRAQKALALYGPHEVHHQNADTAFLSIGKLPGLVKGMANLARKRSETDCLWLQYSNLPDLFYLPWAKLLGFRTVVTPHLGANWKSQSNPRLRTLSNRLLRMADRIALLSPTQKNELSLPDNVPQTSLRTFLAGNALAAKAPSEPAPTDLLRLTHVSRLSEGKGTFHFVEVCRLLKQRDIKFSATIVGSADNATLQQLTDAIAAAGLSDRIALLGSLNEEQYTDVLRNSDAVVHLSTVDSFPLIVLEAIACAAFPICIDLAGATSMINTYAGHLVPQQNCAALTADYLATKPLNELRSEAETAGERVRADYGWATCVSALDRTLQDTVETPAAERAAA</sequence>
<dbReference type="AlphaFoldDB" id="A0A109BM19"/>
<comment type="caution">
    <text evidence="2">The sequence shown here is derived from an EMBL/GenBank/DDBJ whole genome shotgun (WGS) entry which is preliminary data.</text>
</comment>
<reference evidence="2 3" key="1">
    <citation type="submission" date="2015-10" db="EMBL/GenBank/DDBJ databases">
        <title>Transcriptomic analysis of a linuron degrading triple-species bacterial consortium.</title>
        <authorList>
            <person name="Albers P."/>
        </authorList>
    </citation>
    <scope>NUCLEOTIDE SEQUENCE [LARGE SCALE GENOMIC DNA]</scope>
    <source>
        <strain evidence="2 3">WDL6</strain>
    </source>
</reference>
<keyword evidence="2" id="KW-0808">Transferase</keyword>
<organism evidence="2 3">
    <name type="scientific">Hyphomicrobium sulfonivorans</name>
    <dbReference type="NCBI Taxonomy" id="121290"/>
    <lineage>
        <taxon>Bacteria</taxon>
        <taxon>Pseudomonadati</taxon>
        <taxon>Pseudomonadota</taxon>
        <taxon>Alphaproteobacteria</taxon>
        <taxon>Hyphomicrobiales</taxon>
        <taxon>Hyphomicrobiaceae</taxon>
        <taxon>Hyphomicrobium</taxon>
    </lineage>
</organism>
<accession>A0A109BM19</accession>
<proteinExistence type="predicted"/>
<protein>
    <submittedName>
        <fullName evidence="2">Phosphatidylinositol:UDP-GlcNAc transferase subunit PIG-A</fullName>
    </submittedName>
</protein>
<evidence type="ECO:0000313" key="2">
    <source>
        <dbReference type="EMBL" id="KWT71000.1"/>
    </source>
</evidence>
<feature type="domain" description="Glycosyl transferase family 1" evidence="1">
    <location>
        <begin position="159"/>
        <end position="299"/>
    </location>
</feature>
<gene>
    <name evidence="2" type="ORF">APY04_0662</name>
</gene>
<dbReference type="CDD" id="cd03801">
    <property type="entry name" value="GT4_PimA-like"/>
    <property type="match status" value="1"/>
</dbReference>
<dbReference type="PATRIC" id="fig|121290.4.peg.1134"/>
<dbReference type="GO" id="GO:0016757">
    <property type="term" value="F:glycosyltransferase activity"/>
    <property type="evidence" value="ECO:0007669"/>
    <property type="project" value="InterPro"/>
</dbReference>
<dbReference type="Gene3D" id="3.40.50.2000">
    <property type="entry name" value="Glycogen Phosphorylase B"/>
    <property type="match status" value="2"/>
</dbReference>
<evidence type="ECO:0000313" key="3">
    <source>
        <dbReference type="Proteomes" id="UP000059074"/>
    </source>
</evidence>
<dbReference type="PANTHER" id="PTHR45871:SF1">
    <property type="entry name" value="PHOSPHATIDYLINOSITOL N-ACETYLGLUCOSAMINYLTRANSFERASE SUBUNIT A"/>
    <property type="match status" value="1"/>
</dbReference>
<dbReference type="Proteomes" id="UP000059074">
    <property type="component" value="Unassembled WGS sequence"/>
</dbReference>
<dbReference type="SUPFAM" id="SSF53756">
    <property type="entry name" value="UDP-Glycosyltransferase/glycogen phosphorylase"/>
    <property type="match status" value="1"/>
</dbReference>
<dbReference type="PANTHER" id="PTHR45871">
    <property type="entry name" value="N-ACETYLGLUCOSAMINYL-PHOSPHATIDYLINOSITOL BIOSYNTHETIC PROTEIN"/>
    <property type="match status" value="1"/>
</dbReference>
<dbReference type="STRING" id="121290.APY04_0662"/>
<evidence type="ECO:0000259" key="1">
    <source>
        <dbReference type="Pfam" id="PF00534"/>
    </source>
</evidence>